<dbReference type="Proteomes" id="UP000298616">
    <property type="component" value="Chromosome"/>
</dbReference>
<dbReference type="InterPro" id="IPR043504">
    <property type="entry name" value="Peptidase_S1_PA_chymotrypsin"/>
</dbReference>
<keyword evidence="9" id="KW-0175">Coiled coil</keyword>
<dbReference type="InterPro" id="IPR000209">
    <property type="entry name" value="Peptidase_S8/S53_dom"/>
</dbReference>
<keyword evidence="3 7" id="KW-0645">Protease</keyword>
<accession>A0A4D7JHS8</accession>
<dbReference type="EMBL" id="CP028923">
    <property type="protein sequence ID" value="QCK15181.1"/>
    <property type="molecule type" value="Genomic_DNA"/>
</dbReference>
<dbReference type="PROSITE" id="PS51892">
    <property type="entry name" value="SUBTILASE"/>
    <property type="match status" value="1"/>
</dbReference>
<protein>
    <recommendedName>
        <fullName evidence="8">Serine protease</fullName>
        <ecNumber evidence="8">3.4.21.-</ecNumber>
    </recommendedName>
</protein>
<comment type="similarity">
    <text evidence="2 7">Belongs to the peptidase S8 family.</text>
</comment>
<keyword evidence="4" id="KW-0732">Signal</keyword>
<evidence type="ECO:0000256" key="5">
    <source>
        <dbReference type="ARBA" id="ARBA00022801"/>
    </source>
</evidence>
<keyword evidence="12" id="KW-1185">Reference proteome</keyword>
<dbReference type="CDD" id="cd00306">
    <property type="entry name" value="Peptidases_S8_S53"/>
    <property type="match status" value="1"/>
</dbReference>
<evidence type="ECO:0000256" key="2">
    <source>
        <dbReference type="ARBA" id="ARBA00011073"/>
    </source>
</evidence>
<proteinExistence type="inferred from homology"/>
<keyword evidence="5 7" id="KW-0378">Hydrolase</keyword>
<feature type="active site" description="Charge relay system" evidence="7">
    <location>
        <position position="559"/>
    </location>
</feature>
<dbReference type="Pfam" id="PF13365">
    <property type="entry name" value="Trypsin_2"/>
    <property type="match status" value="1"/>
</dbReference>
<feature type="active site" description="Charge relay system" evidence="7">
    <location>
        <position position="772"/>
    </location>
</feature>
<organism evidence="11 12">
    <name type="scientific">Mangrovivirga cuniculi</name>
    <dbReference type="NCBI Taxonomy" id="2715131"/>
    <lineage>
        <taxon>Bacteria</taxon>
        <taxon>Pseudomonadati</taxon>
        <taxon>Bacteroidota</taxon>
        <taxon>Cytophagia</taxon>
        <taxon>Cytophagales</taxon>
        <taxon>Mangrovivirgaceae</taxon>
        <taxon>Mangrovivirga</taxon>
    </lineage>
</organism>
<dbReference type="AlphaFoldDB" id="A0A4D7JHS8"/>
<evidence type="ECO:0000256" key="7">
    <source>
        <dbReference type="PROSITE-ProRule" id="PRU01240"/>
    </source>
</evidence>
<dbReference type="Gene3D" id="3.40.50.200">
    <property type="entry name" value="Peptidase S8/S53 domain"/>
    <property type="match status" value="1"/>
</dbReference>
<dbReference type="InterPro" id="IPR050131">
    <property type="entry name" value="Peptidase_S8_subtilisin-like"/>
</dbReference>
<comment type="similarity">
    <text evidence="1 8">Belongs to the peptidase S1B family.</text>
</comment>
<dbReference type="EC" id="3.4.21.-" evidence="8"/>
<dbReference type="Gene3D" id="2.40.10.10">
    <property type="entry name" value="Trypsin-like serine proteases"/>
    <property type="match status" value="2"/>
</dbReference>
<name>A0A4D7JHS8_9BACT</name>
<evidence type="ECO:0000313" key="12">
    <source>
        <dbReference type="Proteomes" id="UP000298616"/>
    </source>
</evidence>
<dbReference type="GO" id="GO:0006508">
    <property type="term" value="P:proteolysis"/>
    <property type="evidence" value="ECO:0007669"/>
    <property type="project" value="UniProtKB-KW"/>
</dbReference>
<evidence type="ECO:0000256" key="8">
    <source>
        <dbReference type="RuleBase" id="RU004296"/>
    </source>
</evidence>
<dbReference type="GO" id="GO:0004252">
    <property type="term" value="F:serine-type endopeptidase activity"/>
    <property type="evidence" value="ECO:0007669"/>
    <property type="project" value="UniProtKB-UniRule"/>
</dbReference>
<evidence type="ECO:0000256" key="1">
    <source>
        <dbReference type="ARBA" id="ARBA00008764"/>
    </source>
</evidence>
<dbReference type="PANTHER" id="PTHR43806">
    <property type="entry name" value="PEPTIDASE S8"/>
    <property type="match status" value="1"/>
</dbReference>
<keyword evidence="6 7" id="KW-0720">Serine protease</keyword>
<dbReference type="InterPro" id="IPR008256">
    <property type="entry name" value="Peptidase_S1B"/>
</dbReference>
<gene>
    <name evidence="11" type="ORF">DCC35_10695</name>
</gene>
<feature type="active site" description="Charge relay system" evidence="7">
    <location>
        <position position="602"/>
    </location>
</feature>
<dbReference type="PRINTS" id="PR00839">
    <property type="entry name" value="V8PROTEASE"/>
</dbReference>
<sequence>MSMARISSLQQLGIDHAAQEYYNLEEQIEQVRRDISLLRTGQKKLTDISKNKDRLEARLNREKKILRESDQPIDILLERVINNPDFQDACILDRMVGFARTVGRIILGNGGYGTGWLIGENLLMTNQHVFPDANTASRSKLHMAYERDVNGEVNSGYYYDLRPDVFFMTPAHPSDNREEFLDFAIVAVEPVSEEKNKSLSDFGHVILDQNIGKVIEGENCMIIQHPKGDYKKVVLRDIRLLTVEDAPGADSHLFYESDTLPGSSGSMVVALGTGEIIALHNAGVPKRDSQGNYLKKDGSIWNSAVDTDTDIDWIANQGVRISRIVKAIKNLPLPANMEDKRKNLLNLMITSEEPLQDSVNSPAVVRDAQQVVPQSTMSDISPSDNGQPGGIEKEFVVKLNGGPFSFEFVSKVIKNEFPQSSIKPFSNYNMSTLLEDYITVKIKSSDNIWDLAARLESLEGIEEAEPEVPRFTTMKSSEDELFSPSDNPFLESSGSEITDMRIYNSKYFSKKDHDSIEGRLKVRKWNHQAVKYDPVKILKVLKDNNSLDNLLDLKIAQFDTGNYPHSKVKGGFNSVLDYDFVDLDDEAQDEKSKLKFLAHFGHGMRTGSLIIGNEDSDLSPDKEGNFGLLKGIADKVNEEFKIVPFRVTKNVILVGRVGEVVRAADKVITDRYDVITMSLGILPGTRALKDIVRAAYDRGVIWCCAAGNQVKFVVEPAKYPGTICIAATNPEDKPWTGSCSGRNVDIAAPGEDVYVPIFTKKGESMIYGNGTSYATPHVASAAALWLAKNRNAISEKYTQGWQRVEAFRWCLHKSARKMDSIPKQYGKGLLNIEALLNTDLPEPGELRYAYDSRFESVNTGTTLAAREDRYKNIANVLSGINKEEVRPGSNLEINENFVKSTSTGRSKSLELFRNAAAYTKGRTILTESLSSGSFVESWERVRKLDSNTDNDKPDYSN</sequence>
<feature type="coiled-coil region" evidence="9">
    <location>
        <begin position="14"/>
        <end position="65"/>
    </location>
</feature>
<reference evidence="11 12" key="1">
    <citation type="submission" date="2018-04" db="EMBL/GenBank/DDBJ databases">
        <title>Complete genome uncultured novel isolate.</title>
        <authorList>
            <person name="Merlino G."/>
        </authorList>
    </citation>
    <scope>NUCLEOTIDE SEQUENCE [LARGE SCALE GENOMIC DNA]</scope>
    <source>
        <strain evidence="12">R1DC9</strain>
    </source>
</reference>
<evidence type="ECO:0000256" key="4">
    <source>
        <dbReference type="ARBA" id="ARBA00022729"/>
    </source>
</evidence>
<dbReference type="KEGG" id="fpf:DCC35_10695"/>
<feature type="domain" description="Peptidase S8/S53" evidence="10">
    <location>
        <begin position="554"/>
        <end position="828"/>
    </location>
</feature>
<dbReference type="SUPFAM" id="SSF52743">
    <property type="entry name" value="Subtilisin-like"/>
    <property type="match status" value="1"/>
</dbReference>
<dbReference type="SUPFAM" id="SSF50494">
    <property type="entry name" value="Trypsin-like serine proteases"/>
    <property type="match status" value="1"/>
</dbReference>
<dbReference type="RefSeq" id="WP_137090766.1">
    <property type="nucleotide sequence ID" value="NZ_CP028923.1"/>
</dbReference>
<evidence type="ECO:0000256" key="6">
    <source>
        <dbReference type="ARBA" id="ARBA00022825"/>
    </source>
</evidence>
<dbReference type="PANTHER" id="PTHR43806:SF11">
    <property type="entry name" value="CEREVISIN-RELATED"/>
    <property type="match status" value="1"/>
</dbReference>
<evidence type="ECO:0000259" key="10">
    <source>
        <dbReference type="Pfam" id="PF00082"/>
    </source>
</evidence>
<evidence type="ECO:0000256" key="3">
    <source>
        <dbReference type="ARBA" id="ARBA00022670"/>
    </source>
</evidence>
<dbReference type="InterPro" id="IPR009003">
    <property type="entry name" value="Peptidase_S1_PA"/>
</dbReference>
<evidence type="ECO:0000313" key="11">
    <source>
        <dbReference type="EMBL" id="QCK15181.1"/>
    </source>
</evidence>
<dbReference type="InterPro" id="IPR036852">
    <property type="entry name" value="Peptidase_S8/S53_dom_sf"/>
</dbReference>
<dbReference type="OrthoDB" id="9770276at2"/>
<dbReference type="Pfam" id="PF00082">
    <property type="entry name" value="Peptidase_S8"/>
    <property type="match status" value="1"/>
</dbReference>
<evidence type="ECO:0000256" key="9">
    <source>
        <dbReference type="SAM" id="Coils"/>
    </source>
</evidence>